<dbReference type="EMBL" id="CP126980">
    <property type="protein sequence ID" value="WIM96302.1"/>
    <property type="molecule type" value="Genomic_DNA"/>
</dbReference>
<proteinExistence type="predicted"/>
<dbReference type="RefSeq" id="WP_284917588.1">
    <property type="nucleotide sequence ID" value="NZ_CP126980.1"/>
</dbReference>
<keyword evidence="2" id="KW-1185">Reference proteome</keyword>
<gene>
    <name evidence="1" type="ORF">ACTOB_008491</name>
</gene>
<protein>
    <submittedName>
        <fullName evidence="1">HtpX-like protease</fullName>
    </submittedName>
</protein>
<sequence>MMHETLGRVGRWNVFGWVFKAYGWLYQLVSSAVARRQELEADLASVRVAGVDAAVSSMRELPVVDAAWNFYMGRYIGYGWELGYAPDDVFGGFGKLYQARAEELAELREQEPDDETSRWDSHPAIGERIAAMRAAPRTPHAVDGRPATVLLPAVEAAGLALQREVVDFGTRTVLPWADFTAASMTLVQQNRADRVFRSAARHTGVPAAGLAEVFALVEAGRLGELAAEFFPRSTDREAAVEFAAIMDGLIELAAVRSGLARWQHSWAEPAKLVDGDGQPVDYSEIAKLAVSPETLPEARSRLAERGVRVEHATVVQARATGQGAEVLGAMPNVKVDGTEHADLILLSKGFVITPAPKSTDDGDKRVAALLGGVSAAELAARYRYLPFEEIATVRIDREVPVNATLLLHDGRTVGIQERWTADKIGKSDDLFREMLTALRDKAAS</sequence>
<accession>A0ABY8WFZ4</accession>
<organism evidence="1 2">
    <name type="scientific">Actinoplanes oblitus</name>
    <dbReference type="NCBI Taxonomy" id="3040509"/>
    <lineage>
        <taxon>Bacteria</taxon>
        <taxon>Bacillati</taxon>
        <taxon>Actinomycetota</taxon>
        <taxon>Actinomycetes</taxon>
        <taxon>Micromonosporales</taxon>
        <taxon>Micromonosporaceae</taxon>
        <taxon>Actinoplanes</taxon>
    </lineage>
</organism>
<name>A0ABY8WFZ4_9ACTN</name>
<reference evidence="1 2" key="1">
    <citation type="submission" date="2023-06" db="EMBL/GenBank/DDBJ databases">
        <authorList>
            <person name="Yushchuk O."/>
            <person name="Binda E."/>
            <person name="Ruckert-Reed C."/>
            <person name="Fedorenko V."/>
            <person name="Kalinowski J."/>
            <person name="Marinelli F."/>
        </authorList>
    </citation>
    <scope>NUCLEOTIDE SEQUENCE [LARGE SCALE GENOMIC DNA]</scope>
    <source>
        <strain evidence="1 2">NRRL 3884</strain>
    </source>
</reference>
<dbReference type="Proteomes" id="UP001240150">
    <property type="component" value="Chromosome"/>
</dbReference>
<evidence type="ECO:0000313" key="1">
    <source>
        <dbReference type="EMBL" id="WIM96302.1"/>
    </source>
</evidence>
<evidence type="ECO:0000313" key="2">
    <source>
        <dbReference type="Proteomes" id="UP001240150"/>
    </source>
</evidence>